<evidence type="ECO:0000259" key="3">
    <source>
        <dbReference type="SMART" id="SM00822"/>
    </source>
</evidence>
<dbReference type="GO" id="GO:0016491">
    <property type="term" value="F:oxidoreductase activity"/>
    <property type="evidence" value="ECO:0007669"/>
    <property type="project" value="UniProtKB-KW"/>
</dbReference>
<evidence type="ECO:0000313" key="5">
    <source>
        <dbReference type="Proteomes" id="UP000281112"/>
    </source>
</evidence>
<dbReference type="SUPFAM" id="SSF51735">
    <property type="entry name" value="NAD(P)-binding Rossmann-fold domains"/>
    <property type="match status" value="1"/>
</dbReference>
<dbReference type="OrthoDB" id="335726at2"/>
<proteinExistence type="inferred from homology"/>
<dbReference type="Proteomes" id="UP000281112">
    <property type="component" value="Unassembled WGS sequence"/>
</dbReference>
<dbReference type="InterPro" id="IPR020904">
    <property type="entry name" value="Sc_DH/Rdtase_CS"/>
</dbReference>
<dbReference type="GO" id="GO:0016020">
    <property type="term" value="C:membrane"/>
    <property type="evidence" value="ECO:0007669"/>
    <property type="project" value="TreeGrafter"/>
</dbReference>
<evidence type="ECO:0000256" key="1">
    <source>
        <dbReference type="ARBA" id="ARBA00006484"/>
    </source>
</evidence>
<sequence>MSTVWITGASSGIGAQLAIDFAERGWNVIACGRSQEKLEKLTQSHERIVASTFDITNPEEVEFAIEAIDQKPDCWVLNAGDCLYIDEGVINVDTFKHVMEVNFMGTINCLQAIQTRLRPGDHVVLTGSIASELALPRAEAYGASKAALNYLFRSLQHDWKTKNIDMSLVMPGFVDTPLTKKNNFPMPMCISVEQASKAMLTGILAKKPYIYFPRRFTGIIRFLSILPKEIQRRLVAHLVRS</sequence>
<dbReference type="PANTHER" id="PTHR44196:SF1">
    <property type="entry name" value="DEHYDROGENASE_REDUCTASE SDR FAMILY MEMBER 7B"/>
    <property type="match status" value="1"/>
</dbReference>
<dbReference type="InterPro" id="IPR057326">
    <property type="entry name" value="KR_dom"/>
</dbReference>
<evidence type="ECO:0000313" key="4">
    <source>
        <dbReference type="EMBL" id="RQW61988.1"/>
    </source>
</evidence>
<protein>
    <submittedName>
        <fullName evidence="4">SDR family NAD(P)-dependent oxidoreductase</fullName>
    </submittedName>
</protein>
<gene>
    <name evidence="4" type="ORF">EES38_16595</name>
</gene>
<comment type="similarity">
    <text evidence="1">Belongs to the short-chain dehydrogenases/reductases (SDR) family.</text>
</comment>
<feature type="domain" description="Ketoreductase" evidence="3">
    <location>
        <begin position="2"/>
        <end position="167"/>
    </location>
</feature>
<dbReference type="Pfam" id="PF00106">
    <property type="entry name" value="adh_short"/>
    <property type="match status" value="1"/>
</dbReference>
<reference evidence="4 5" key="1">
    <citation type="submission" date="2018-11" db="EMBL/GenBank/DDBJ databases">
        <title>Vibrio LJC006 sp. nov., isolated from seawater during the bloom of the enteromorpha.</title>
        <authorList>
            <person name="Liang J."/>
        </authorList>
    </citation>
    <scope>NUCLEOTIDE SEQUENCE [LARGE SCALE GENOMIC DNA]</scope>
    <source>
        <strain evidence="4 5">LJC006</strain>
    </source>
</reference>
<dbReference type="InterPro" id="IPR002347">
    <property type="entry name" value="SDR_fam"/>
</dbReference>
<dbReference type="SMART" id="SM00822">
    <property type="entry name" value="PKS_KR"/>
    <property type="match status" value="1"/>
</dbReference>
<dbReference type="PROSITE" id="PS00061">
    <property type="entry name" value="ADH_SHORT"/>
    <property type="match status" value="1"/>
</dbReference>
<comment type="caution">
    <text evidence="4">The sequence shown here is derived from an EMBL/GenBank/DDBJ whole genome shotgun (WGS) entry which is preliminary data.</text>
</comment>
<evidence type="ECO:0000256" key="2">
    <source>
        <dbReference type="ARBA" id="ARBA00023002"/>
    </source>
</evidence>
<dbReference type="PRINTS" id="PR00081">
    <property type="entry name" value="GDHRDH"/>
</dbReference>
<dbReference type="Gene3D" id="3.40.50.720">
    <property type="entry name" value="NAD(P)-binding Rossmann-like Domain"/>
    <property type="match status" value="1"/>
</dbReference>
<name>A0A3N9TCS0_9VIBR</name>
<dbReference type="InterPro" id="IPR036291">
    <property type="entry name" value="NAD(P)-bd_dom_sf"/>
</dbReference>
<organism evidence="4 5">
    <name type="scientific">Vibrio viridaestus</name>
    <dbReference type="NCBI Taxonomy" id="2487322"/>
    <lineage>
        <taxon>Bacteria</taxon>
        <taxon>Pseudomonadati</taxon>
        <taxon>Pseudomonadota</taxon>
        <taxon>Gammaproteobacteria</taxon>
        <taxon>Vibrionales</taxon>
        <taxon>Vibrionaceae</taxon>
        <taxon>Vibrio</taxon>
    </lineage>
</organism>
<dbReference type="PANTHER" id="PTHR44196">
    <property type="entry name" value="DEHYDROGENASE/REDUCTASE SDR FAMILY MEMBER 7B"/>
    <property type="match status" value="1"/>
</dbReference>
<accession>A0A3N9TCS0</accession>
<keyword evidence="5" id="KW-1185">Reference proteome</keyword>
<dbReference type="AlphaFoldDB" id="A0A3N9TCS0"/>
<dbReference type="EMBL" id="RJVQ01000008">
    <property type="protein sequence ID" value="RQW61988.1"/>
    <property type="molecule type" value="Genomic_DNA"/>
</dbReference>
<keyword evidence="2" id="KW-0560">Oxidoreductase</keyword>